<evidence type="ECO:0000256" key="2">
    <source>
        <dbReference type="ARBA" id="ARBA00006543"/>
    </source>
</evidence>
<proteinExistence type="inferred from homology"/>
<dbReference type="Pfam" id="PF11635">
    <property type="entry name" value="Med16_N"/>
    <property type="match status" value="1"/>
</dbReference>
<gene>
    <name evidence="9" type="primary">MED16</name>
    <name evidence="13" type="ORF">CA3LBN_003983</name>
</gene>
<dbReference type="PANTHER" id="PTHR13224:SF6">
    <property type="entry name" value="MEDIATOR OF RNA POLYMERASE II TRANSCRIPTION SUBUNIT 16"/>
    <property type="match status" value="1"/>
</dbReference>
<comment type="subunit">
    <text evidence="9">Component of the Mediator complex.</text>
</comment>
<dbReference type="InterPro" id="IPR021665">
    <property type="entry name" value="Mediator_Med16_N"/>
</dbReference>
<protein>
    <recommendedName>
        <fullName evidence="3 9">Mediator of RNA polymerase II transcription subunit 16</fullName>
    </recommendedName>
    <alternativeName>
        <fullName evidence="8 9">Mediator complex subunit 16</fullName>
    </alternativeName>
</protein>
<dbReference type="Pfam" id="PF20719">
    <property type="entry name" value="Med16_C"/>
    <property type="match status" value="1"/>
</dbReference>
<evidence type="ECO:0000256" key="10">
    <source>
        <dbReference type="SAM" id="MobiDB-lite"/>
    </source>
</evidence>
<keyword evidence="5 9" id="KW-0010">Activator</keyword>
<feature type="domain" description="Mediator complex subunit 16 C-terminal" evidence="12">
    <location>
        <begin position="845"/>
        <end position="977"/>
    </location>
</feature>
<dbReference type="InterPro" id="IPR048338">
    <property type="entry name" value="Mediator_Med16"/>
</dbReference>
<feature type="domain" description="Mediator complex subunit Med16 N-terminal" evidence="11">
    <location>
        <begin position="164"/>
        <end position="499"/>
    </location>
</feature>
<evidence type="ECO:0000256" key="9">
    <source>
        <dbReference type="RuleBase" id="RU364149"/>
    </source>
</evidence>
<evidence type="ECO:0000256" key="1">
    <source>
        <dbReference type="ARBA" id="ARBA00004123"/>
    </source>
</evidence>
<evidence type="ECO:0000259" key="12">
    <source>
        <dbReference type="Pfam" id="PF20719"/>
    </source>
</evidence>
<keyword evidence="14" id="KW-1185">Reference proteome</keyword>
<evidence type="ECO:0000256" key="6">
    <source>
        <dbReference type="ARBA" id="ARBA00023163"/>
    </source>
</evidence>
<keyword evidence="7 9" id="KW-0539">Nucleus</keyword>
<comment type="subcellular location">
    <subcellularLocation>
        <location evidence="1 9">Nucleus</location>
    </subcellularLocation>
</comment>
<evidence type="ECO:0000256" key="3">
    <source>
        <dbReference type="ARBA" id="ARBA00019614"/>
    </source>
</evidence>
<organism evidence="13 14">
    <name type="scientific">Candidozyma haemuli</name>
    <dbReference type="NCBI Taxonomy" id="45357"/>
    <lineage>
        <taxon>Eukaryota</taxon>
        <taxon>Fungi</taxon>
        <taxon>Dikarya</taxon>
        <taxon>Ascomycota</taxon>
        <taxon>Saccharomycotina</taxon>
        <taxon>Pichiomycetes</taxon>
        <taxon>Metschnikowiaceae</taxon>
        <taxon>Candidozyma</taxon>
    </lineage>
</organism>
<keyword evidence="4 9" id="KW-0805">Transcription regulation</keyword>
<dbReference type="PANTHER" id="PTHR13224">
    <property type="entry name" value="THYROID HORMONE RECEPTOR-ASSOCIATED PROTEIN-RELATED"/>
    <property type="match status" value="1"/>
</dbReference>
<dbReference type="Proteomes" id="UP000825434">
    <property type="component" value="Chromosome 5"/>
</dbReference>
<feature type="region of interest" description="Disordered" evidence="10">
    <location>
        <begin position="113"/>
        <end position="143"/>
    </location>
</feature>
<sequence>MPVSRDPPPTPSKPQSSAISWSKYGFITYAHPEPSSGHNMCLTYLENTNGKDWQLAKTTPLTLKPSDDGVVSEIERLRWSNLSTDLAVWDVKGNFFILLAGVGLINDKKTEEANGHRANGSKTSNGAKDLNPNGSPRGDGPSYELTSYNHTEMIYRDIAPPQAHTKCVAFEWLNIEKPQIVNKPATLMGEENGVANYVYGVTQHHPPGTSHPIPTKQACVAVRQDGLFSLYYQGEHKVEYHKLAYNLAPDGREGSCTFTKAAIGFNSDKKIVVVAYDARSDLVLTYVISIDWGFLVESAQRQRSDPHYHTPKDSQIPPSLSCALVHEMRPEPTASCDFGEEKAFGKPEVVQQTLKSIELFSPYFQQGSNLEILITYECMNPVGSQPYTSAYRYNLENAMDSVGDLFDSMGDANAGDSREGLLRLVLQGHISLSKQVQQIETAISESLLLFIYTDGTIDAVNRETWEIVPSSDLKIEGQEQTTYPSTITSLLDCGFSFPELGPSPALLAVSPNMAAFVHYENGQLQFRPLERSSTKSVSLCGIGFAYMHACACYSTTSSDDLLVMLRNELFKTELEQPELAGHLVDLAMTESHKAINFQLNSFGKESVDKLLSNPPLQRLLSLQLVLGELHTKNKAIKDMAWIVLNLRSTSFGIMFSLSSIYRQMSKKKPAEDLLQDSVSRAECIMSLVGNIRWLIDLIVYFNQELLQLAFSKNNPEQSKVTVDNSVVLPVILGKVPRLFLMYSLSSIGKTHEILKKLYKELTESNKLYTPMKEALNRFFTACNSSPLNLGLFENFLRECEVYVNKELNNIVSNDRAQSLKLEQQLFCRGFVPDEVKYMANVLIERHSATISRDLKLADLYFYQNDWIDVGISRKEFGKPYVPLEEHFKPMIPRLRYSDNEVVDTLRKIVINAGPTVKSGGASAMSKGYSSKNKIRKCTRCRAVSLVADPSIFDGPGGFGIWTMVFQRTCICGNAWVNCL</sequence>
<reference evidence="13 14" key="1">
    <citation type="submission" date="2021-06" db="EMBL/GenBank/DDBJ databases">
        <title>Candida outbreak in Lebanon.</title>
        <authorList>
            <person name="Finianos M."/>
        </authorList>
    </citation>
    <scope>NUCLEOTIDE SEQUENCE [LARGE SCALE GENOMIC DNA]</scope>
    <source>
        <strain evidence="13">CA3LBN</strain>
    </source>
</reference>
<dbReference type="InterPro" id="IPR048339">
    <property type="entry name" value="Mediator_Med16_C"/>
</dbReference>
<comment type="similarity">
    <text evidence="2 9">Belongs to the Mediator complex subunit 16 family.</text>
</comment>
<accession>A0ABX8IAB3</accession>
<evidence type="ECO:0000313" key="14">
    <source>
        <dbReference type="Proteomes" id="UP000825434"/>
    </source>
</evidence>
<evidence type="ECO:0000256" key="8">
    <source>
        <dbReference type="ARBA" id="ARBA00032015"/>
    </source>
</evidence>
<evidence type="ECO:0000259" key="11">
    <source>
        <dbReference type="Pfam" id="PF11635"/>
    </source>
</evidence>
<comment type="function">
    <text evidence="9">Component of the Mediator complex, a coactivator involved in the regulated transcription of nearly all RNA polymerase II-dependent genes. Mediator functions as a bridge to convey information from gene-specific regulatory proteins to the basal RNA polymerase II transcription machinery. Mediator is recruited to promoters by direct interactions with regulatory proteins and serves as a scaffold for the assembly of a functional preinitiation complex with RNA polymerase II and the general transcription factors.</text>
</comment>
<name>A0ABX8IAB3_9ASCO</name>
<evidence type="ECO:0000256" key="4">
    <source>
        <dbReference type="ARBA" id="ARBA00023015"/>
    </source>
</evidence>
<evidence type="ECO:0000313" key="13">
    <source>
        <dbReference type="EMBL" id="QWU89635.1"/>
    </source>
</evidence>
<keyword evidence="6 9" id="KW-0804">Transcription</keyword>
<evidence type="ECO:0000256" key="5">
    <source>
        <dbReference type="ARBA" id="ARBA00023159"/>
    </source>
</evidence>
<evidence type="ECO:0000256" key="7">
    <source>
        <dbReference type="ARBA" id="ARBA00023242"/>
    </source>
</evidence>
<dbReference type="EMBL" id="CP076665">
    <property type="protein sequence ID" value="QWU89635.1"/>
    <property type="molecule type" value="Genomic_DNA"/>
</dbReference>